<keyword evidence="3" id="KW-1185">Reference proteome</keyword>
<dbReference type="EMBL" id="JAGDFM010000028">
    <property type="protein sequence ID" value="KAG7390741.1"/>
    <property type="molecule type" value="Genomic_DNA"/>
</dbReference>
<feature type="compositionally biased region" description="Gly residues" evidence="1">
    <location>
        <begin position="8"/>
        <end position="30"/>
    </location>
</feature>
<feature type="region of interest" description="Disordered" evidence="1">
    <location>
        <begin position="1"/>
        <end position="39"/>
    </location>
</feature>
<evidence type="ECO:0000256" key="1">
    <source>
        <dbReference type="SAM" id="MobiDB-lite"/>
    </source>
</evidence>
<accession>A0A8T1WBV3</accession>
<comment type="caution">
    <text evidence="2">The sequence shown here is derived from an EMBL/GenBank/DDBJ whole genome shotgun (WGS) entry which is preliminary data.</text>
</comment>
<reference evidence="2" key="1">
    <citation type="submission" date="2021-02" db="EMBL/GenBank/DDBJ databases">
        <authorList>
            <person name="Palmer J.M."/>
        </authorList>
    </citation>
    <scope>NUCLEOTIDE SEQUENCE</scope>
    <source>
        <strain evidence="2">SCRP734</strain>
    </source>
</reference>
<dbReference type="AlphaFoldDB" id="A0A8T1WBV3"/>
<proteinExistence type="predicted"/>
<dbReference type="Proteomes" id="UP000694044">
    <property type="component" value="Unassembled WGS sequence"/>
</dbReference>
<organism evidence="2 3">
    <name type="scientific">Phytophthora pseudosyringae</name>
    <dbReference type="NCBI Taxonomy" id="221518"/>
    <lineage>
        <taxon>Eukaryota</taxon>
        <taxon>Sar</taxon>
        <taxon>Stramenopiles</taxon>
        <taxon>Oomycota</taxon>
        <taxon>Peronosporomycetes</taxon>
        <taxon>Peronosporales</taxon>
        <taxon>Peronosporaceae</taxon>
        <taxon>Phytophthora</taxon>
    </lineage>
</organism>
<evidence type="ECO:0000313" key="3">
    <source>
        <dbReference type="Proteomes" id="UP000694044"/>
    </source>
</evidence>
<protein>
    <submittedName>
        <fullName evidence="2">Uncharacterized protein</fullName>
    </submittedName>
</protein>
<evidence type="ECO:0000313" key="2">
    <source>
        <dbReference type="EMBL" id="KAG7390741.1"/>
    </source>
</evidence>
<sequence length="79" mass="8179">MAPTRGAADGGSNSGDGGGVQHRDTGGGNGYALPTQRPQHVLQQCRAPVQVAEAIVLGGHRGSWALPLLTPARVQRSRR</sequence>
<gene>
    <name evidence="2" type="ORF">PHYPSEUDO_006860</name>
</gene>
<name>A0A8T1WBV3_9STRA</name>